<comment type="caution">
    <text evidence="2">The sequence shown here is derived from an EMBL/GenBank/DDBJ whole genome shotgun (WGS) entry which is preliminary data.</text>
</comment>
<evidence type="ECO:0000256" key="1">
    <source>
        <dbReference type="SAM" id="MobiDB-lite"/>
    </source>
</evidence>
<keyword evidence="3" id="KW-1185">Reference proteome</keyword>
<evidence type="ECO:0000313" key="2">
    <source>
        <dbReference type="EMBL" id="NNG21910.1"/>
    </source>
</evidence>
<dbReference type="AlphaFoldDB" id="A0A7Y2JWK7"/>
<protein>
    <submittedName>
        <fullName evidence="2">Uncharacterized protein</fullName>
    </submittedName>
</protein>
<accession>A0A7Y2JWK7</accession>
<sequence>MNPHRNPPLTSDGAAGTNESRRDLHQRDVVDDALSLMHAVGTLSALEYLKLHAVEGRVIARVLLEPGRRRGHQGQAAA</sequence>
<evidence type="ECO:0000313" key="3">
    <source>
        <dbReference type="Proteomes" id="UP000533905"/>
    </source>
</evidence>
<feature type="region of interest" description="Disordered" evidence="1">
    <location>
        <begin position="1"/>
        <end position="24"/>
    </location>
</feature>
<dbReference type="EMBL" id="JABAIV010000001">
    <property type="protein sequence ID" value="NNG21910.1"/>
    <property type="molecule type" value="Genomic_DNA"/>
</dbReference>
<dbReference type="Proteomes" id="UP000533905">
    <property type="component" value="Unassembled WGS sequence"/>
</dbReference>
<gene>
    <name evidence="2" type="ORF">HGB41_02660</name>
</gene>
<name>A0A7Y2JWK7_9BURK</name>
<proteinExistence type="predicted"/>
<reference evidence="2 3" key="1">
    <citation type="submission" date="2020-04" db="EMBL/GenBank/DDBJ databases">
        <title>Massilia sp. nov., a cold adapted bacteria isolated from Arctic soil.</title>
        <authorList>
            <person name="Son J."/>
            <person name="Ka J.-O."/>
        </authorList>
    </citation>
    <scope>NUCLEOTIDE SEQUENCE [LARGE SCALE GENOMIC DNA]</scope>
    <source>
        <strain evidence="2 3">ML15P13</strain>
    </source>
</reference>
<dbReference type="RefSeq" id="WP_171080814.1">
    <property type="nucleotide sequence ID" value="NZ_JABAIV010000001.1"/>
</dbReference>
<organism evidence="2 3">
    <name type="scientific">Telluria aromaticivorans</name>
    <dbReference type="NCBI Taxonomy" id="2725995"/>
    <lineage>
        <taxon>Bacteria</taxon>
        <taxon>Pseudomonadati</taxon>
        <taxon>Pseudomonadota</taxon>
        <taxon>Betaproteobacteria</taxon>
        <taxon>Burkholderiales</taxon>
        <taxon>Oxalobacteraceae</taxon>
        <taxon>Telluria group</taxon>
        <taxon>Telluria</taxon>
    </lineage>
</organism>